<accession>A0ACB9FIZ4</accession>
<reference evidence="1 2" key="2">
    <citation type="journal article" date="2022" name="Mol. Ecol. Resour.">
        <title>The genomes of chicory, endive, great burdock and yacon provide insights into Asteraceae paleo-polyploidization history and plant inulin production.</title>
        <authorList>
            <person name="Fan W."/>
            <person name="Wang S."/>
            <person name="Wang H."/>
            <person name="Wang A."/>
            <person name="Jiang F."/>
            <person name="Liu H."/>
            <person name="Zhao H."/>
            <person name="Xu D."/>
            <person name="Zhang Y."/>
        </authorList>
    </citation>
    <scope>NUCLEOTIDE SEQUENCE [LARGE SCALE GENOMIC DNA]</scope>
    <source>
        <strain evidence="2">cv. Niubang</strain>
    </source>
</reference>
<comment type="caution">
    <text evidence="1">The sequence shown here is derived from an EMBL/GenBank/DDBJ whole genome shotgun (WGS) entry which is preliminary data.</text>
</comment>
<dbReference type="EMBL" id="CM042047">
    <property type="protein sequence ID" value="KAI3771079.1"/>
    <property type="molecule type" value="Genomic_DNA"/>
</dbReference>
<keyword evidence="2" id="KW-1185">Reference proteome</keyword>
<evidence type="ECO:0000313" key="1">
    <source>
        <dbReference type="EMBL" id="KAI3771079.1"/>
    </source>
</evidence>
<gene>
    <name evidence="1" type="ORF">L6452_02232</name>
</gene>
<reference evidence="2" key="1">
    <citation type="journal article" date="2022" name="Mol. Ecol. Resour.">
        <title>The genomes of chicory, endive, great burdock and yacon provide insights into Asteraceae palaeo-polyploidization history and plant inulin production.</title>
        <authorList>
            <person name="Fan W."/>
            <person name="Wang S."/>
            <person name="Wang H."/>
            <person name="Wang A."/>
            <person name="Jiang F."/>
            <person name="Liu H."/>
            <person name="Zhao H."/>
            <person name="Xu D."/>
            <person name="Zhang Y."/>
        </authorList>
    </citation>
    <scope>NUCLEOTIDE SEQUENCE [LARGE SCALE GENOMIC DNA]</scope>
    <source>
        <strain evidence="2">cv. Niubang</strain>
    </source>
</reference>
<organism evidence="1 2">
    <name type="scientific">Arctium lappa</name>
    <name type="common">Greater burdock</name>
    <name type="synonym">Lappa major</name>
    <dbReference type="NCBI Taxonomy" id="4217"/>
    <lineage>
        <taxon>Eukaryota</taxon>
        <taxon>Viridiplantae</taxon>
        <taxon>Streptophyta</taxon>
        <taxon>Embryophyta</taxon>
        <taxon>Tracheophyta</taxon>
        <taxon>Spermatophyta</taxon>
        <taxon>Magnoliopsida</taxon>
        <taxon>eudicotyledons</taxon>
        <taxon>Gunneridae</taxon>
        <taxon>Pentapetalae</taxon>
        <taxon>asterids</taxon>
        <taxon>campanulids</taxon>
        <taxon>Asterales</taxon>
        <taxon>Asteraceae</taxon>
        <taxon>Carduoideae</taxon>
        <taxon>Cardueae</taxon>
        <taxon>Arctiinae</taxon>
        <taxon>Arctium</taxon>
    </lineage>
</organism>
<proteinExistence type="predicted"/>
<protein>
    <submittedName>
        <fullName evidence="1">Uncharacterized protein</fullName>
    </submittedName>
</protein>
<sequence length="675" mass="73765">MKKQKCIREDDAETQINPFDFLAEEIVFLILDYLQTNPFDRKSFSSVSKSFYSIESRHRKTLKPFPPTTNHRHQLKKLLNRYPFVTHLDLSLCPRIPDSCLSYVSNSCGKALKSIDLSRSNFFTHVGLSYLVSKCVNLVDIDLSNAVHLNDTAAAAIASCGSLERLCLSRCKSLTDIGIGCIAVGCLKLRVLNLKWCLGVSDLGVAFIAVKCKQIRSLDLSHLLITEKCLPLLLKLQYLEILVLEGCCGIGDESLVSLKQGWKSLKTLNMSYCENVTHVGLSSLTSTTTCLQNLSLAYGPMVTLAVSECLQKLSQLQSIRLDGCHVTCSGLKGIGNSCFSLKELSLSKCSGVTDDGLASIVMKQTDLKKLDITCCRKITQASIAHLTKSCGSLVSLKMESCTLVPSEAFVLIGQHCRFLEELDLTDNDVDDEGLKSISRCSQLSILKLGICLNISDEGLIFIGNGCPKLVELDLYRSVGIKDAGICAVAHGCTALEMINISYCENITDSSLISLSNCSKLNTLESRGCPLITSVGLKAIAVRCKQLTKLDIKKCFNVDNSAMISLAHSSQNLRQINLSYSSVTDVGVLCLGRVGCLQSLTILHMEGLSGSGLAGVLLGCGGLTKVKLQSSFRSLVPRLVIEQVEARGCVFQWRDKVFEAELDPKCWKLQAEDIEF</sequence>
<dbReference type="Proteomes" id="UP001055879">
    <property type="component" value="Linkage Group LG01"/>
</dbReference>
<evidence type="ECO:0000313" key="2">
    <source>
        <dbReference type="Proteomes" id="UP001055879"/>
    </source>
</evidence>
<name>A0ACB9FIZ4_ARCLA</name>